<dbReference type="InterPro" id="IPR029063">
    <property type="entry name" value="SAM-dependent_MTases_sf"/>
</dbReference>
<dbReference type="Gene3D" id="3.40.50.12710">
    <property type="match status" value="1"/>
</dbReference>
<protein>
    <recommendedName>
        <fullName evidence="7">Protein arginine methyltransferase NDUFAF7</fullName>
        <ecNumber evidence="7">2.1.1.320</ecNumber>
    </recommendedName>
</protein>
<dbReference type="GO" id="GO:0032981">
    <property type="term" value="P:mitochondrial respiratory chain complex I assembly"/>
    <property type="evidence" value="ECO:0007669"/>
    <property type="project" value="TreeGrafter"/>
</dbReference>
<reference evidence="8" key="1">
    <citation type="submission" date="2025-08" db="UniProtKB">
        <authorList>
            <consortium name="Ensembl"/>
        </authorList>
    </citation>
    <scope>IDENTIFICATION</scope>
</reference>
<dbReference type="EC" id="2.1.1.320" evidence="7"/>
<evidence type="ECO:0000313" key="9">
    <source>
        <dbReference type="Proteomes" id="UP000694523"/>
    </source>
</evidence>
<accession>A0A8C6SB24</accession>
<dbReference type="Ensembl" id="ENSNMLT00000003174.1">
    <property type="protein sequence ID" value="ENSNMLP00000002757.1"/>
    <property type="gene ID" value="ENSNMLG00000001993.1"/>
</dbReference>
<keyword evidence="3 7" id="KW-0489">Methyltransferase</keyword>
<organism evidence="8 9">
    <name type="scientific">Neogobius melanostomus</name>
    <name type="common">round goby</name>
    <dbReference type="NCBI Taxonomy" id="47308"/>
    <lineage>
        <taxon>Eukaryota</taxon>
        <taxon>Metazoa</taxon>
        <taxon>Chordata</taxon>
        <taxon>Craniata</taxon>
        <taxon>Vertebrata</taxon>
        <taxon>Euteleostomi</taxon>
        <taxon>Actinopterygii</taxon>
        <taxon>Neopterygii</taxon>
        <taxon>Teleostei</taxon>
        <taxon>Neoteleostei</taxon>
        <taxon>Acanthomorphata</taxon>
        <taxon>Gobiaria</taxon>
        <taxon>Gobiiformes</taxon>
        <taxon>Gobioidei</taxon>
        <taxon>Gobiidae</taxon>
        <taxon>Benthophilinae</taxon>
        <taxon>Neogobiini</taxon>
        <taxon>Neogobius</taxon>
    </lineage>
</organism>
<sequence length="119" mass="13314">MRLFLGFKTRYLVTKAFSPSAAARWPRPLCTCSPAEKPRPSMLKHLTSKIKATGPISVAEYMREVLTNPVTGYYVRNNMLGAEGDFITSPEISQMFGEVRLSQTHHQGSTVVNINITRL</sequence>
<comment type="catalytic activity">
    <reaction evidence="6 7">
        <text>L-arginyl-[protein] + 2 S-adenosyl-L-methionine = N(omega),N(omega)'-dimethyl-L-arginyl-[protein] + 2 S-adenosyl-L-homocysteine + 2 H(+)</text>
        <dbReference type="Rhea" id="RHEA:48108"/>
        <dbReference type="Rhea" id="RHEA-COMP:10532"/>
        <dbReference type="Rhea" id="RHEA-COMP:11992"/>
        <dbReference type="ChEBI" id="CHEBI:15378"/>
        <dbReference type="ChEBI" id="CHEBI:29965"/>
        <dbReference type="ChEBI" id="CHEBI:57856"/>
        <dbReference type="ChEBI" id="CHEBI:59789"/>
        <dbReference type="ChEBI" id="CHEBI:88221"/>
        <dbReference type="EC" id="2.1.1.320"/>
    </reaction>
</comment>
<evidence type="ECO:0000256" key="3">
    <source>
        <dbReference type="ARBA" id="ARBA00022603"/>
    </source>
</evidence>
<keyword evidence="9" id="KW-1185">Reference proteome</keyword>
<evidence type="ECO:0000313" key="8">
    <source>
        <dbReference type="Ensembl" id="ENSNMLP00000002757.1"/>
    </source>
</evidence>
<dbReference type="AlphaFoldDB" id="A0A8C6SB24"/>
<dbReference type="PANTHER" id="PTHR12049">
    <property type="entry name" value="PROTEIN ARGININE METHYLTRANSFERASE NDUFAF7, MITOCHONDRIAL"/>
    <property type="match status" value="1"/>
</dbReference>
<evidence type="ECO:0000256" key="5">
    <source>
        <dbReference type="ARBA" id="ARBA00023128"/>
    </source>
</evidence>
<keyword evidence="4 7" id="KW-0808">Transferase</keyword>
<dbReference type="PANTHER" id="PTHR12049:SF7">
    <property type="entry name" value="PROTEIN ARGININE METHYLTRANSFERASE NDUFAF7, MITOCHONDRIAL"/>
    <property type="match status" value="1"/>
</dbReference>
<dbReference type="GO" id="GO:0032259">
    <property type="term" value="P:methylation"/>
    <property type="evidence" value="ECO:0007669"/>
    <property type="project" value="UniProtKB-KW"/>
</dbReference>
<evidence type="ECO:0000256" key="4">
    <source>
        <dbReference type="ARBA" id="ARBA00022679"/>
    </source>
</evidence>
<comment type="function">
    <text evidence="7">Arginine methyltransferase involved in the assembly or stability of mitochondrial NADH:ubiquinone oxidoreductase complex (complex I).</text>
</comment>
<dbReference type="GO" id="GO:0035243">
    <property type="term" value="F:protein-arginine omega-N symmetric methyltransferase activity"/>
    <property type="evidence" value="ECO:0007669"/>
    <property type="project" value="UniProtKB-EC"/>
</dbReference>
<proteinExistence type="inferred from homology"/>
<comment type="similarity">
    <text evidence="2 7">Belongs to the NDUFAF7 family.</text>
</comment>
<comment type="subcellular location">
    <subcellularLocation>
        <location evidence="1 7">Mitochondrion</location>
    </subcellularLocation>
</comment>
<evidence type="ECO:0000256" key="6">
    <source>
        <dbReference type="ARBA" id="ARBA00048612"/>
    </source>
</evidence>
<dbReference type="SUPFAM" id="SSF53335">
    <property type="entry name" value="S-adenosyl-L-methionine-dependent methyltransferases"/>
    <property type="match status" value="1"/>
</dbReference>
<keyword evidence="5 7" id="KW-0496">Mitochondrion</keyword>
<reference evidence="8" key="2">
    <citation type="submission" date="2025-09" db="UniProtKB">
        <authorList>
            <consortium name="Ensembl"/>
        </authorList>
    </citation>
    <scope>IDENTIFICATION</scope>
</reference>
<name>A0A8C6SB24_9GOBI</name>
<evidence type="ECO:0000256" key="7">
    <source>
        <dbReference type="RuleBase" id="RU364114"/>
    </source>
</evidence>
<evidence type="ECO:0000256" key="2">
    <source>
        <dbReference type="ARBA" id="ARBA00005891"/>
    </source>
</evidence>
<evidence type="ECO:0000256" key="1">
    <source>
        <dbReference type="ARBA" id="ARBA00004173"/>
    </source>
</evidence>
<dbReference type="InterPro" id="IPR038375">
    <property type="entry name" value="NDUFAF7_sf"/>
</dbReference>
<dbReference type="InterPro" id="IPR003788">
    <property type="entry name" value="NDUFAF7"/>
</dbReference>
<dbReference type="GO" id="GO:0005739">
    <property type="term" value="C:mitochondrion"/>
    <property type="evidence" value="ECO:0007669"/>
    <property type="project" value="UniProtKB-SubCell"/>
</dbReference>
<dbReference type="Proteomes" id="UP000694523">
    <property type="component" value="Unplaced"/>
</dbReference>